<dbReference type="HAMAP" id="MF_00795">
    <property type="entry name" value="CutC"/>
    <property type="match status" value="1"/>
</dbReference>
<dbReference type="STRING" id="857967.G0QUD4"/>
<dbReference type="InterPro" id="IPR005627">
    <property type="entry name" value="CutC-like"/>
</dbReference>
<protein>
    <recommendedName>
        <fullName evidence="2">Copper homeostasis protein cutC homolog</fullName>
    </recommendedName>
</protein>
<dbReference type="eggNOG" id="KOG4013">
    <property type="taxonomic scope" value="Eukaryota"/>
</dbReference>
<dbReference type="SUPFAM" id="SSF110395">
    <property type="entry name" value="CutC-like"/>
    <property type="match status" value="1"/>
</dbReference>
<evidence type="ECO:0000313" key="4">
    <source>
        <dbReference type="Proteomes" id="UP000008983"/>
    </source>
</evidence>
<dbReference type="OMA" id="HRAFDQC"/>
<dbReference type="PANTHER" id="PTHR12598:SF0">
    <property type="entry name" value="COPPER HOMEOSTASIS PROTEIN CUTC HOMOLOG"/>
    <property type="match status" value="1"/>
</dbReference>
<dbReference type="Gene3D" id="3.20.20.380">
    <property type="entry name" value="Copper homeostasis (CutC) domain"/>
    <property type="match status" value="1"/>
</dbReference>
<evidence type="ECO:0000313" key="3">
    <source>
        <dbReference type="EMBL" id="EGR31171.1"/>
    </source>
</evidence>
<keyword evidence="4" id="KW-1185">Reference proteome</keyword>
<sequence>MNIVNNITLEACTESFQSSLLCQQKGASRIELCENLLHGGTTPSYGTIKACLNLLNIPISVMVRPRGGNFTYTKEEIEIMKSDIEICKKLNAYGVVFGVLNQDQKSIDLNTTQELVQCAKPLKITFHMAFDEIDDIFQGLEQLVNLQIDRILTKGGKFSNALEGKKQIKDLIEKANNRIIIMPGKGINKDNYQEIVEYTGAREVHGTQIV</sequence>
<dbReference type="OrthoDB" id="300369at2759"/>
<evidence type="ECO:0000256" key="1">
    <source>
        <dbReference type="ARBA" id="ARBA00007768"/>
    </source>
</evidence>
<comment type="similarity">
    <text evidence="1">Belongs to the CutC family.</text>
</comment>
<proteinExistence type="inferred from homology"/>
<evidence type="ECO:0000256" key="2">
    <source>
        <dbReference type="ARBA" id="ARBA00019014"/>
    </source>
</evidence>
<dbReference type="AlphaFoldDB" id="G0QUD4"/>
<gene>
    <name evidence="3" type="ORF">IMG5_116420</name>
</gene>
<dbReference type="GO" id="GO:0005507">
    <property type="term" value="F:copper ion binding"/>
    <property type="evidence" value="ECO:0007669"/>
    <property type="project" value="TreeGrafter"/>
</dbReference>
<dbReference type="EMBL" id="GL983908">
    <property type="protein sequence ID" value="EGR31171.1"/>
    <property type="molecule type" value="Genomic_DNA"/>
</dbReference>
<reference evidence="3 4" key="1">
    <citation type="submission" date="2011-07" db="EMBL/GenBank/DDBJ databases">
        <authorList>
            <person name="Coyne R."/>
            <person name="Brami D."/>
            <person name="Johnson J."/>
            <person name="Hostetler J."/>
            <person name="Hannick L."/>
            <person name="Clark T."/>
            <person name="Cassidy-Hanley D."/>
            <person name="Inman J."/>
        </authorList>
    </citation>
    <scope>NUCLEOTIDE SEQUENCE [LARGE SCALE GENOMIC DNA]</scope>
    <source>
        <strain evidence="3 4">G5</strain>
    </source>
</reference>
<dbReference type="PANTHER" id="PTHR12598">
    <property type="entry name" value="COPPER HOMEOSTASIS PROTEIN CUTC"/>
    <property type="match status" value="1"/>
</dbReference>
<name>G0QUD4_ICHMU</name>
<dbReference type="Pfam" id="PF03932">
    <property type="entry name" value="CutC"/>
    <property type="match status" value="1"/>
</dbReference>
<dbReference type="InterPro" id="IPR036822">
    <property type="entry name" value="CutC-like_dom_sf"/>
</dbReference>
<dbReference type="InParanoid" id="G0QUD4"/>
<dbReference type="Proteomes" id="UP000008983">
    <property type="component" value="Unassembled WGS sequence"/>
</dbReference>
<dbReference type="RefSeq" id="XP_004034657.1">
    <property type="nucleotide sequence ID" value="XM_004034609.1"/>
</dbReference>
<dbReference type="GeneID" id="14907307"/>
<organism evidence="3 4">
    <name type="scientific">Ichthyophthirius multifiliis</name>
    <name type="common">White spot disease agent</name>
    <name type="synonym">Ich</name>
    <dbReference type="NCBI Taxonomy" id="5932"/>
    <lineage>
        <taxon>Eukaryota</taxon>
        <taxon>Sar</taxon>
        <taxon>Alveolata</taxon>
        <taxon>Ciliophora</taxon>
        <taxon>Intramacronucleata</taxon>
        <taxon>Oligohymenophorea</taxon>
        <taxon>Hymenostomatida</taxon>
        <taxon>Ophryoglenina</taxon>
        <taxon>Ichthyophthirius</taxon>
    </lineage>
</organism>
<accession>G0QUD4</accession>